<feature type="region of interest" description="Disordered" evidence="10">
    <location>
        <begin position="149"/>
        <end position="186"/>
    </location>
</feature>
<evidence type="ECO:0000256" key="10">
    <source>
        <dbReference type="SAM" id="MobiDB-lite"/>
    </source>
</evidence>
<reference evidence="12" key="1">
    <citation type="journal article" date="2008" name="Nature">
        <title>The amphioxus genome and the evolution of the chordate karyotype.</title>
        <authorList>
            <consortium name="US DOE Joint Genome Institute (JGI-PGF)"/>
            <person name="Putnam N.H."/>
            <person name="Butts T."/>
            <person name="Ferrier D.E.K."/>
            <person name="Furlong R.F."/>
            <person name="Hellsten U."/>
            <person name="Kawashima T."/>
            <person name="Robinson-Rechavi M."/>
            <person name="Shoguchi E."/>
            <person name="Terry A."/>
            <person name="Yu J.-K."/>
            <person name="Benito-Gutierrez E.L."/>
            <person name="Dubchak I."/>
            <person name="Garcia-Fernandez J."/>
            <person name="Gibson-Brown J.J."/>
            <person name="Grigoriev I.V."/>
            <person name="Horton A.C."/>
            <person name="de Jong P.J."/>
            <person name="Jurka J."/>
            <person name="Kapitonov V.V."/>
            <person name="Kohara Y."/>
            <person name="Kuroki Y."/>
            <person name="Lindquist E."/>
            <person name="Lucas S."/>
            <person name="Osoegawa K."/>
            <person name="Pennacchio L.A."/>
            <person name="Salamov A.A."/>
            <person name="Satou Y."/>
            <person name="Sauka-Spengler T."/>
            <person name="Schmutz J."/>
            <person name="Shin-I T."/>
            <person name="Toyoda A."/>
            <person name="Bronner-Fraser M."/>
            <person name="Fujiyama A."/>
            <person name="Holland L.Z."/>
            <person name="Holland P.W.H."/>
            <person name="Satoh N."/>
            <person name="Rokhsar D.S."/>
        </authorList>
    </citation>
    <scope>NUCLEOTIDE SEQUENCE [LARGE SCALE GENOMIC DNA]</scope>
    <source>
        <strain evidence="12">S238N-H82</strain>
        <tissue evidence="12">Testes</tissue>
    </source>
</reference>
<dbReference type="InterPro" id="IPR001827">
    <property type="entry name" value="Homeobox_Antennapedia_CS"/>
</dbReference>
<dbReference type="PROSITE" id="PS00027">
    <property type="entry name" value="HOMEOBOX_1"/>
    <property type="match status" value="1"/>
</dbReference>
<evidence type="ECO:0000256" key="5">
    <source>
        <dbReference type="ARBA" id="ARBA00023155"/>
    </source>
</evidence>
<evidence type="ECO:0000256" key="2">
    <source>
        <dbReference type="ARBA" id="ARBA00022473"/>
    </source>
</evidence>
<evidence type="ECO:0000256" key="6">
    <source>
        <dbReference type="ARBA" id="ARBA00023163"/>
    </source>
</evidence>
<dbReference type="InterPro" id="IPR001356">
    <property type="entry name" value="HD"/>
</dbReference>
<feature type="compositionally biased region" description="Gly residues" evidence="10">
    <location>
        <begin position="293"/>
        <end position="303"/>
    </location>
</feature>
<feature type="domain" description="Homeobox" evidence="11">
    <location>
        <begin position="229"/>
        <end position="289"/>
    </location>
</feature>
<evidence type="ECO:0000256" key="4">
    <source>
        <dbReference type="ARBA" id="ARBA00023125"/>
    </source>
</evidence>
<keyword evidence="3" id="KW-0805">Transcription regulation</keyword>
<sequence>MAASFHPAPPRLVLSAAFRPTTTMARHRVFVLDTVLSHILWNPFRGPLDFAEDRPRPLSLGAIIGQVRSCDTGVPMLFDKSVKTLSQRNKFLQNNEMQKSPYYETTSQQLYNGYSYSNGERFGYEGSGGGGGGGSYGAEVTQDFGPSCSVRKPGSTTGGGTGNVSPTCMKTNPADNNHGSAPQSNASILANTKIYPWMKESRQNSKQRQQPNLSVGTTEPGESPGLGGAAGKRARTAYTSAQLVELEKEFHFNRYLCRPRRVEMAAMLNLTERQIKIWFQNRRMKYKKEQKVKGGGSGGGSGGMNSPSPPATTTPPGINPGPLPHPTTQPSLSQSNNMSNHMSMMGSLQQTQPAYSQYPPPHLNHSLPHQAPPHSVGLTMSGPVSPQCYQSNHSPCPPSSAPHPVPMGNHVPHPRQGPPHMTNGLPASPLEVVSQRQYTPPAPGPSPTGPGPGHHGLTNSYPECPPHHTELPHHQYSTPMSVVNMNYCVNVQTQGNRLNSAPKLTHL</sequence>
<dbReference type="PROSITE" id="PS00032">
    <property type="entry name" value="ANTENNAPEDIA"/>
    <property type="match status" value="1"/>
</dbReference>
<keyword evidence="4 8" id="KW-0238">DNA-binding</keyword>
<dbReference type="AlphaFoldDB" id="C3XTD7"/>
<feature type="compositionally biased region" description="Pro residues" evidence="10">
    <location>
        <begin position="395"/>
        <end position="405"/>
    </location>
</feature>
<feature type="compositionally biased region" description="Pro residues" evidence="10">
    <location>
        <begin position="440"/>
        <end position="450"/>
    </location>
</feature>
<evidence type="ECO:0000313" key="12">
    <source>
        <dbReference type="EMBL" id="EEN68726.1"/>
    </source>
</evidence>
<dbReference type="PANTHER" id="PTHR45664">
    <property type="entry name" value="PROTEIN ZERKNUELLT 1-RELATED"/>
    <property type="match status" value="1"/>
</dbReference>
<dbReference type="InterPro" id="IPR017970">
    <property type="entry name" value="Homeobox_CS"/>
</dbReference>
<dbReference type="CDD" id="cd00086">
    <property type="entry name" value="homeodomain"/>
    <property type="match status" value="1"/>
</dbReference>
<dbReference type="EMBL" id="GG666462">
    <property type="protein sequence ID" value="EEN68726.1"/>
    <property type="molecule type" value="Genomic_DNA"/>
</dbReference>
<dbReference type="InterPro" id="IPR009057">
    <property type="entry name" value="Homeodomain-like_sf"/>
</dbReference>
<evidence type="ECO:0000256" key="1">
    <source>
        <dbReference type="ARBA" id="ARBA00004123"/>
    </source>
</evidence>
<feature type="compositionally biased region" description="Low complexity" evidence="10">
    <location>
        <begin position="331"/>
        <end position="347"/>
    </location>
</feature>
<feature type="DNA-binding region" description="Homeobox" evidence="8">
    <location>
        <begin position="231"/>
        <end position="290"/>
    </location>
</feature>
<dbReference type="FunCoup" id="C3XTD7">
    <property type="interactions" value="44"/>
</dbReference>
<comment type="subcellular location">
    <subcellularLocation>
        <location evidence="1 8 9">Nucleus</location>
    </subcellularLocation>
</comment>
<dbReference type="InterPro" id="IPR020479">
    <property type="entry name" value="HD_metazoa"/>
</dbReference>
<feature type="region of interest" description="Disordered" evidence="10">
    <location>
        <begin position="288"/>
        <end position="473"/>
    </location>
</feature>
<evidence type="ECO:0000259" key="11">
    <source>
        <dbReference type="PROSITE" id="PS50071"/>
    </source>
</evidence>
<protein>
    <recommendedName>
        <fullName evidence="11">Homeobox domain-containing protein</fullName>
    </recommendedName>
</protein>
<dbReference type="PRINTS" id="PR00024">
    <property type="entry name" value="HOMEOBOX"/>
</dbReference>
<proteinExistence type="predicted"/>
<keyword evidence="2" id="KW-0217">Developmental protein</keyword>
<gene>
    <name evidence="12" type="ORF">BRAFLDRAFT_102176</name>
</gene>
<feature type="region of interest" description="Disordered" evidence="10">
    <location>
        <begin position="200"/>
        <end position="234"/>
    </location>
</feature>
<feature type="compositionally biased region" description="Polar residues" evidence="10">
    <location>
        <begin position="163"/>
        <end position="186"/>
    </location>
</feature>
<keyword evidence="5 8" id="KW-0371">Homeobox</keyword>
<dbReference type="GO" id="GO:0003677">
    <property type="term" value="F:DNA binding"/>
    <property type="evidence" value="ECO:0007669"/>
    <property type="project" value="UniProtKB-UniRule"/>
</dbReference>
<feature type="compositionally biased region" description="Pro residues" evidence="10">
    <location>
        <begin position="307"/>
        <end position="327"/>
    </location>
</feature>
<evidence type="ECO:0000256" key="3">
    <source>
        <dbReference type="ARBA" id="ARBA00023015"/>
    </source>
</evidence>
<dbReference type="SUPFAM" id="SSF46689">
    <property type="entry name" value="Homeodomain-like"/>
    <property type="match status" value="1"/>
</dbReference>
<evidence type="ECO:0000256" key="9">
    <source>
        <dbReference type="RuleBase" id="RU000682"/>
    </source>
</evidence>
<evidence type="ECO:0000256" key="7">
    <source>
        <dbReference type="ARBA" id="ARBA00023242"/>
    </source>
</evidence>
<name>C3XTD7_BRAFL</name>
<keyword evidence="6" id="KW-0804">Transcription</keyword>
<dbReference type="Pfam" id="PF00046">
    <property type="entry name" value="Homeodomain"/>
    <property type="match status" value="1"/>
</dbReference>
<dbReference type="GO" id="GO:0000981">
    <property type="term" value="F:DNA-binding transcription factor activity, RNA polymerase II-specific"/>
    <property type="evidence" value="ECO:0007669"/>
    <property type="project" value="InterPro"/>
</dbReference>
<organism>
    <name type="scientific">Branchiostoma floridae</name>
    <name type="common">Florida lancelet</name>
    <name type="synonym">Amphioxus</name>
    <dbReference type="NCBI Taxonomy" id="7739"/>
    <lineage>
        <taxon>Eukaryota</taxon>
        <taxon>Metazoa</taxon>
        <taxon>Chordata</taxon>
        <taxon>Cephalochordata</taxon>
        <taxon>Leptocardii</taxon>
        <taxon>Amphioxiformes</taxon>
        <taxon>Branchiostomatidae</taxon>
        <taxon>Branchiostoma</taxon>
    </lineage>
</organism>
<dbReference type="PANTHER" id="PTHR45664:SF18">
    <property type="entry name" value="HOMEOBOX PROTEIN HOX3"/>
    <property type="match status" value="1"/>
</dbReference>
<dbReference type="SMART" id="SM00389">
    <property type="entry name" value="HOX"/>
    <property type="match status" value="1"/>
</dbReference>
<dbReference type="FunFam" id="1.10.10.60:FF:000504">
    <property type="entry name" value="Transcription factor RFX3"/>
    <property type="match status" value="1"/>
</dbReference>
<keyword evidence="7 8" id="KW-0539">Nucleus</keyword>
<feature type="compositionally biased region" description="Polar residues" evidence="10">
    <location>
        <begin position="204"/>
        <end position="217"/>
    </location>
</feature>
<dbReference type="Gene3D" id="1.10.10.60">
    <property type="entry name" value="Homeodomain-like"/>
    <property type="match status" value="1"/>
</dbReference>
<accession>C3XTD7</accession>
<dbReference type="InParanoid" id="C3XTD7"/>
<dbReference type="GO" id="GO:0005634">
    <property type="term" value="C:nucleus"/>
    <property type="evidence" value="ECO:0007669"/>
    <property type="project" value="UniProtKB-SubCell"/>
</dbReference>
<dbReference type="PROSITE" id="PS50071">
    <property type="entry name" value="HOMEOBOX_2"/>
    <property type="match status" value="1"/>
</dbReference>
<evidence type="ECO:0000256" key="8">
    <source>
        <dbReference type="PROSITE-ProRule" id="PRU00108"/>
    </source>
</evidence>
<dbReference type="STRING" id="7739.C3XTD7"/>